<evidence type="ECO:0000259" key="6">
    <source>
        <dbReference type="Pfam" id="PF13870"/>
    </source>
</evidence>
<feature type="compositionally biased region" description="Basic and acidic residues" evidence="5">
    <location>
        <begin position="94"/>
        <end position="109"/>
    </location>
</feature>
<dbReference type="InterPro" id="IPR025254">
    <property type="entry name" value="CCDC113/CCDC96_CC"/>
</dbReference>
<dbReference type="Proteomes" id="UP000677803">
    <property type="component" value="Unassembled WGS sequence"/>
</dbReference>
<sequence>MDRHLGREEYDVENQTVEENIYPTDFNETENCTAKVLVSDHEIRTFSSTREPEENPGYEGHSGSNEELDVKVTYDQSVVFETGDGDNAPLSLNLERETPNPTEGDEKQESTQLLQDLCKQRDRVGRRNRQLQVKLAEYLGRGDGQLEEGRPAGDQVMEYQEHTEILADLNQELCSESEAAQRRAEELRLESQQKLDKVEAEWRAFVAVKRDAAVWALTRRLGQEAARAKVDAVLATEQLREDELVRAGLRRLELGLRVRRLEAELRHGGGAGRDPLQVQFERLQAERLERKRRDEKDGEVALRLRKKMAGCLEVLANVREKLYWSLTEVETKRERLAEVEALLAEKRDLLTRTKRARNGLQGDNLRLRECRGLLGNAVLLRDFQDTADASEHLEKHLENLKNRRAEIAHRHGGRRSKLGAA</sequence>
<keyword evidence="3" id="KW-0966">Cell projection</keyword>
<evidence type="ECO:0000256" key="3">
    <source>
        <dbReference type="ARBA" id="ARBA00023273"/>
    </source>
</evidence>
<dbReference type="GO" id="GO:0060271">
    <property type="term" value="P:cilium assembly"/>
    <property type="evidence" value="ECO:0007669"/>
    <property type="project" value="TreeGrafter"/>
</dbReference>
<feature type="coiled-coil region" evidence="4">
    <location>
        <begin position="383"/>
        <end position="410"/>
    </location>
</feature>
<evidence type="ECO:0000256" key="2">
    <source>
        <dbReference type="ARBA" id="ARBA00023054"/>
    </source>
</evidence>
<proteinExistence type="predicted"/>
<dbReference type="EMBL" id="CAJRST010014446">
    <property type="protein sequence ID" value="CAG5929521.1"/>
    <property type="molecule type" value="Genomic_DNA"/>
</dbReference>
<evidence type="ECO:0000313" key="8">
    <source>
        <dbReference type="Proteomes" id="UP000677803"/>
    </source>
</evidence>
<evidence type="ECO:0000256" key="5">
    <source>
        <dbReference type="SAM" id="MobiDB-lite"/>
    </source>
</evidence>
<keyword evidence="2 4" id="KW-0175">Coiled coil</keyword>
<feature type="coiled-coil region" evidence="4">
    <location>
        <begin position="329"/>
        <end position="356"/>
    </location>
</feature>
<gene>
    <name evidence="7" type="ORF">MMEN_LOCUS13145</name>
</gene>
<protein>
    <submittedName>
        <fullName evidence="7">(Atlantic silverside) hypothetical protein</fullName>
    </submittedName>
</protein>
<feature type="domain" description="CCDC113/CCDC96 coiled-coil" evidence="6">
    <location>
        <begin position="277"/>
        <end position="410"/>
    </location>
</feature>
<feature type="region of interest" description="Disordered" evidence="5">
    <location>
        <begin position="44"/>
        <end position="68"/>
    </location>
</feature>
<dbReference type="PANTHER" id="PTHR15654">
    <property type="entry name" value="COILED-COIL DOMAIN-CONTAINING PROTEIN 113-RELATED"/>
    <property type="match status" value="1"/>
</dbReference>
<evidence type="ECO:0000313" key="7">
    <source>
        <dbReference type="EMBL" id="CAG5929521.1"/>
    </source>
</evidence>
<evidence type="ECO:0000256" key="1">
    <source>
        <dbReference type="ARBA" id="ARBA00004138"/>
    </source>
</evidence>
<feature type="coiled-coil region" evidence="4">
    <location>
        <begin position="170"/>
        <end position="201"/>
    </location>
</feature>
<evidence type="ECO:0000256" key="4">
    <source>
        <dbReference type="SAM" id="Coils"/>
    </source>
</evidence>
<feature type="region of interest" description="Disordered" evidence="5">
    <location>
        <begin position="82"/>
        <end position="110"/>
    </location>
</feature>
<dbReference type="Pfam" id="PF13870">
    <property type="entry name" value="CCDC113_CCDC96_CC"/>
    <property type="match status" value="1"/>
</dbReference>
<dbReference type="OrthoDB" id="10254794at2759"/>
<dbReference type="GO" id="GO:0036064">
    <property type="term" value="C:ciliary basal body"/>
    <property type="evidence" value="ECO:0007669"/>
    <property type="project" value="TreeGrafter"/>
</dbReference>
<dbReference type="InterPro" id="IPR051885">
    <property type="entry name" value="CC_CF"/>
</dbReference>
<keyword evidence="8" id="KW-1185">Reference proteome</keyword>
<feature type="region of interest" description="Disordered" evidence="5">
    <location>
        <begin position="1"/>
        <end position="25"/>
    </location>
</feature>
<organism evidence="7 8">
    <name type="scientific">Menidia menidia</name>
    <name type="common">Atlantic silverside</name>
    <dbReference type="NCBI Taxonomy" id="238744"/>
    <lineage>
        <taxon>Eukaryota</taxon>
        <taxon>Metazoa</taxon>
        <taxon>Chordata</taxon>
        <taxon>Craniata</taxon>
        <taxon>Vertebrata</taxon>
        <taxon>Euteleostomi</taxon>
        <taxon>Actinopterygii</taxon>
        <taxon>Neopterygii</taxon>
        <taxon>Teleostei</taxon>
        <taxon>Neoteleostei</taxon>
        <taxon>Acanthomorphata</taxon>
        <taxon>Ovalentaria</taxon>
        <taxon>Atherinomorphae</taxon>
        <taxon>Atheriniformes</taxon>
        <taxon>Atherinopsidae</taxon>
        <taxon>Menidiinae</taxon>
        <taxon>Menidia</taxon>
    </lineage>
</organism>
<comment type="subcellular location">
    <subcellularLocation>
        <location evidence="1">Cell projection</location>
        <location evidence="1">Cilium</location>
    </subcellularLocation>
</comment>
<dbReference type="AlphaFoldDB" id="A0A8S4B4X7"/>
<comment type="caution">
    <text evidence="7">The sequence shown here is derived from an EMBL/GenBank/DDBJ whole genome shotgun (WGS) entry which is preliminary data.</text>
</comment>
<accession>A0A8S4B4X7</accession>
<dbReference type="GO" id="GO:0005930">
    <property type="term" value="C:axoneme"/>
    <property type="evidence" value="ECO:0007669"/>
    <property type="project" value="TreeGrafter"/>
</dbReference>
<dbReference type="PANTHER" id="PTHR15654:SF1">
    <property type="entry name" value="COILED-COIL DOMAIN-CONTAINING PROTEIN 96"/>
    <property type="match status" value="1"/>
</dbReference>
<reference evidence="7" key="1">
    <citation type="submission" date="2021-05" db="EMBL/GenBank/DDBJ databases">
        <authorList>
            <person name="Tigano A."/>
        </authorList>
    </citation>
    <scope>NUCLEOTIDE SEQUENCE</scope>
</reference>
<name>A0A8S4B4X7_9TELE</name>